<dbReference type="AlphaFoldDB" id="A0A9D1TPY9"/>
<reference evidence="1" key="1">
    <citation type="journal article" date="2021" name="PeerJ">
        <title>Extensive microbial diversity within the chicken gut microbiome revealed by metagenomics and culture.</title>
        <authorList>
            <person name="Gilroy R."/>
            <person name="Ravi A."/>
            <person name="Getino M."/>
            <person name="Pursley I."/>
            <person name="Horton D.L."/>
            <person name="Alikhan N.F."/>
            <person name="Baker D."/>
            <person name="Gharbi K."/>
            <person name="Hall N."/>
            <person name="Watson M."/>
            <person name="Adriaenssens E.M."/>
            <person name="Foster-Nyarko E."/>
            <person name="Jarju S."/>
            <person name="Secka A."/>
            <person name="Antonio M."/>
            <person name="Oren A."/>
            <person name="Chaudhuri R.R."/>
            <person name="La Ragione R."/>
            <person name="Hildebrand F."/>
            <person name="Pallen M.J."/>
        </authorList>
    </citation>
    <scope>NUCLEOTIDE SEQUENCE</scope>
    <source>
        <strain evidence="1">ChiHecec2B26-446</strain>
    </source>
</reference>
<reference evidence="1" key="2">
    <citation type="submission" date="2021-04" db="EMBL/GenBank/DDBJ databases">
        <authorList>
            <person name="Gilroy R."/>
        </authorList>
    </citation>
    <scope>NUCLEOTIDE SEQUENCE</scope>
    <source>
        <strain evidence="1">ChiHecec2B26-446</strain>
    </source>
</reference>
<name>A0A9D1TPY9_9BACT</name>
<dbReference type="Proteomes" id="UP000886752">
    <property type="component" value="Unassembled WGS sequence"/>
</dbReference>
<sequence>MSTSTYIMLLTLFLTEGGTLEAEQEVSAATLQECRIEAQKQQAALRREFALSVEERGMCPFRDVQITCVRKQGGK</sequence>
<evidence type="ECO:0000313" key="1">
    <source>
        <dbReference type="EMBL" id="HIV99930.1"/>
    </source>
</evidence>
<proteinExistence type="predicted"/>
<organism evidence="1 2">
    <name type="scientific">Candidatus Desulfovibrio intestinipullorum</name>
    <dbReference type="NCBI Taxonomy" id="2838536"/>
    <lineage>
        <taxon>Bacteria</taxon>
        <taxon>Pseudomonadati</taxon>
        <taxon>Thermodesulfobacteriota</taxon>
        <taxon>Desulfovibrionia</taxon>
        <taxon>Desulfovibrionales</taxon>
        <taxon>Desulfovibrionaceae</taxon>
        <taxon>Desulfovibrio</taxon>
    </lineage>
</organism>
<gene>
    <name evidence="1" type="ORF">H9894_01900</name>
</gene>
<evidence type="ECO:0000313" key="2">
    <source>
        <dbReference type="Proteomes" id="UP000886752"/>
    </source>
</evidence>
<dbReference type="EMBL" id="DXHV01000023">
    <property type="protein sequence ID" value="HIV99930.1"/>
    <property type="molecule type" value="Genomic_DNA"/>
</dbReference>
<accession>A0A9D1TPY9</accession>
<comment type="caution">
    <text evidence="1">The sequence shown here is derived from an EMBL/GenBank/DDBJ whole genome shotgun (WGS) entry which is preliminary data.</text>
</comment>
<protein>
    <submittedName>
        <fullName evidence="1">Uncharacterized protein</fullName>
    </submittedName>
</protein>